<evidence type="ECO:0000256" key="10">
    <source>
        <dbReference type="ARBA" id="ARBA00023049"/>
    </source>
</evidence>
<dbReference type="GO" id="GO:0006508">
    <property type="term" value="P:proteolysis"/>
    <property type="evidence" value="ECO:0007669"/>
    <property type="project" value="UniProtKB-KW"/>
</dbReference>
<feature type="domain" description="Aminopeptidase N-like N-terminal" evidence="15">
    <location>
        <begin position="62"/>
        <end position="229"/>
    </location>
</feature>
<evidence type="ECO:0000256" key="7">
    <source>
        <dbReference type="ARBA" id="ARBA00022723"/>
    </source>
</evidence>
<dbReference type="GO" id="GO:0008237">
    <property type="term" value="F:metallopeptidase activity"/>
    <property type="evidence" value="ECO:0007669"/>
    <property type="project" value="UniProtKB-KW"/>
</dbReference>
<dbReference type="InterPro" id="IPR014782">
    <property type="entry name" value="Peptidase_M1_dom"/>
</dbReference>
<dbReference type="InterPro" id="IPR027268">
    <property type="entry name" value="Peptidase_M4/M1_CTD_sf"/>
</dbReference>
<evidence type="ECO:0000256" key="5">
    <source>
        <dbReference type="ARBA" id="ARBA00015611"/>
    </source>
</evidence>
<evidence type="ECO:0000256" key="11">
    <source>
        <dbReference type="ARBA" id="ARBA00029811"/>
    </source>
</evidence>
<gene>
    <name evidence="16" type="ORF">J4573_36925</name>
</gene>
<evidence type="ECO:0000313" key="17">
    <source>
        <dbReference type="Proteomes" id="UP000669179"/>
    </source>
</evidence>
<evidence type="ECO:0000256" key="3">
    <source>
        <dbReference type="ARBA" id="ARBA00010136"/>
    </source>
</evidence>
<dbReference type="EC" id="3.4.11.2" evidence="4"/>
<evidence type="ECO:0000256" key="1">
    <source>
        <dbReference type="ARBA" id="ARBA00000098"/>
    </source>
</evidence>
<evidence type="ECO:0000256" key="13">
    <source>
        <dbReference type="SAM" id="SignalP"/>
    </source>
</evidence>
<keyword evidence="7" id="KW-0479">Metal-binding</keyword>
<comment type="cofactor">
    <cofactor evidence="2">
        <name>Zn(2+)</name>
        <dbReference type="ChEBI" id="CHEBI:29105"/>
    </cofactor>
</comment>
<keyword evidence="13" id="KW-0732">Signal</keyword>
<dbReference type="EMBL" id="JAGEOJ010000017">
    <property type="protein sequence ID" value="MBO2452724.1"/>
    <property type="molecule type" value="Genomic_DNA"/>
</dbReference>
<dbReference type="CDD" id="cd09603">
    <property type="entry name" value="M1_APN_like"/>
    <property type="match status" value="1"/>
</dbReference>
<dbReference type="Proteomes" id="UP000669179">
    <property type="component" value="Unassembled WGS sequence"/>
</dbReference>
<dbReference type="PANTHER" id="PTHR11533:SF297">
    <property type="entry name" value="AMINOPEPTIDASE N"/>
    <property type="match status" value="1"/>
</dbReference>
<evidence type="ECO:0000256" key="12">
    <source>
        <dbReference type="ARBA" id="ARBA00031533"/>
    </source>
</evidence>
<dbReference type="InterPro" id="IPR050344">
    <property type="entry name" value="Peptidase_M1_aminopeptidases"/>
</dbReference>
<dbReference type="SUPFAM" id="SSF63737">
    <property type="entry name" value="Leukotriene A4 hydrolase N-terminal domain"/>
    <property type="match status" value="1"/>
</dbReference>
<keyword evidence="10" id="KW-0482">Metalloprotease</keyword>
<keyword evidence="9" id="KW-0862">Zinc</keyword>
<evidence type="ECO:0000259" key="15">
    <source>
        <dbReference type="Pfam" id="PF17900"/>
    </source>
</evidence>
<evidence type="ECO:0000256" key="6">
    <source>
        <dbReference type="ARBA" id="ARBA00022670"/>
    </source>
</evidence>
<evidence type="ECO:0000256" key="4">
    <source>
        <dbReference type="ARBA" id="ARBA00012564"/>
    </source>
</evidence>
<organism evidence="16 17">
    <name type="scientific">Actinomadura barringtoniae</name>
    <dbReference type="NCBI Taxonomy" id="1427535"/>
    <lineage>
        <taxon>Bacteria</taxon>
        <taxon>Bacillati</taxon>
        <taxon>Actinomycetota</taxon>
        <taxon>Actinomycetes</taxon>
        <taxon>Streptosporangiales</taxon>
        <taxon>Thermomonosporaceae</taxon>
        <taxon>Actinomadura</taxon>
    </lineage>
</organism>
<keyword evidence="8" id="KW-0378">Hydrolase</keyword>
<dbReference type="Gene3D" id="2.60.40.1730">
    <property type="entry name" value="tricorn interacting facor f3 domain"/>
    <property type="match status" value="1"/>
</dbReference>
<accession>A0A939T840</accession>
<dbReference type="AlphaFoldDB" id="A0A939T840"/>
<keyword evidence="6" id="KW-0645">Protease</keyword>
<feature type="domain" description="Peptidase M1 membrane alanine aminopeptidase" evidence="14">
    <location>
        <begin position="316"/>
        <end position="456"/>
    </location>
</feature>
<evidence type="ECO:0000313" key="16">
    <source>
        <dbReference type="EMBL" id="MBO2452724.1"/>
    </source>
</evidence>
<dbReference type="Gene3D" id="1.10.390.10">
    <property type="entry name" value="Neutral Protease Domain 2"/>
    <property type="match status" value="1"/>
</dbReference>
<evidence type="ECO:0000259" key="14">
    <source>
        <dbReference type="Pfam" id="PF01433"/>
    </source>
</evidence>
<dbReference type="InterPro" id="IPR001930">
    <property type="entry name" value="Peptidase_M1"/>
</dbReference>
<evidence type="ECO:0000256" key="9">
    <source>
        <dbReference type="ARBA" id="ARBA00022833"/>
    </source>
</evidence>
<sequence length="469" mass="51058">MRRRRGSVRAFALLAATTAIAAATAATVTACGPQNDAPAEPGATGAGDSLFTGIGNGGYDVQHYGLTLNYQPDGDHLNAKADITARATQALSSFNLDLDGLTVRSATVNGKSAGVRRKGTELTLTPHDALRSGRDFTTEIVYDGKPKQITDPDESTEGWLRTDDGAAALGEPTGAMAWFPSNDHPSDKASFDFTVTVPKGLTAVANGALTAQHGGTFTWHSPEPMATYLASVVIGEFRVKQFKADGRPVYIAVDPDEVDEDSRDLTKLVPEVIQWGSRLFGPYPFSSAGAIVDHTPDVGYSLETQTKPFFEAAPSEKLVVHEMSHQWFGDSVTPSSWKDMWLNEGFAVYAEWIWEEDHGEETVQENFHNSYTDTEGDTWAFPPTDPPADEISGDPVYIRGAMVLHKVREAVGDKTFFDILRAWTSTYRYGNVDTQKFIDLCQSMSGKNLGGVFNTWLFQKKKPAAEDLP</sequence>
<dbReference type="Pfam" id="PF17900">
    <property type="entry name" value="Peptidase_M1_N"/>
    <property type="match status" value="1"/>
</dbReference>
<feature type="signal peptide" evidence="13">
    <location>
        <begin position="1"/>
        <end position="21"/>
    </location>
</feature>
<feature type="chain" id="PRO_5037994151" description="Aminopeptidase N" evidence="13">
    <location>
        <begin position="22"/>
        <end position="469"/>
    </location>
</feature>
<evidence type="ECO:0000256" key="8">
    <source>
        <dbReference type="ARBA" id="ARBA00022801"/>
    </source>
</evidence>
<reference evidence="16" key="1">
    <citation type="submission" date="2021-03" db="EMBL/GenBank/DDBJ databases">
        <authorList>
            <person name="Kanchanasin P."/>
            <person name="Saeng-In P."/>
            <person name="Phongsopitanun W."/>
            <person name="Yuki M."/>
            <person name="Kudo T."/>
            <person name="Ohkuma M."/>
            <person name="Tanasupawat S."/>
        </authorList>
    </citation>
    <scope>NUCLEOTIDE SEQUENCE</scope>
    <source>
        <strain evidence="16">GKU 128</strain>
    </source>
</reference>
<dbReference type="GO" id="GO:0016285">
    <property type="term" value="F:alanyl aminopeptidase activity"/>
    <property type="evidence" value="ECO:0007669"/>
    <property type="project" value="UniProtKB-EC"/>
</dbReference>
<dbReference type="InterPro" id="IPR042097">
    <property type="entry name" value="Aminopeptidase_N-like_N_sf"/>
</dbReference>
<evidence type="ECO:0000256" key="2">
    <source>
        <dbReference type="ARBA" id="ARBA00001947"/>
    </source>
</evidence>
<dbReference type="PRINTS" id="PR00756">
    <property type="entry name" value="ALADIPTASE"/>
</dbReference>
<protein>
    <recommendedName>
        <fullName evidence="5">Aminopeptidase N</fullName>
        <ecNumber evidence="4">3.4.11.2</ecNumber>
    </recommendedName>
    <alternativeName>
        <fullName evidence="11">Alanine aminopeptidase</fullName>
    </alternativeName>
    <alternativeName>
        <fullName evidence="12">Lysyl aminopeptidase</fullName>
    </alternativeName>
</protein>
<dbReference type="SUPFAM" id="SSF55486">
    <property type="entry name" value="Metalloproteases ('zincins'), catalytic domain"/>
    <property type="match status" value="1"/>
</dbReference>
<keyword evidence="17" id="KW-1185">Reference proteome</keyword>
<dbReference type="InterPro" id="IPR045357">
    <property type="entry name" value="Aminopeptidase_N-like_N"/>
</dbReference>
<comment type="caution">
    <text evidence="16">The sequence shown here is derived from an EMBL/GenBank/DDBJ whole genome shotgun (WGS) entry which is preliminary data.</text>
</comment>
<dbReference type="PROSITE" id="PS51257">
    <property type="entry name" value="PROKAR_LIPOPROTEIN"/>
    <property type="match status" value="1"/>
</dbReference>
<dbReference type="PANTHER" id="PTHR11533">
    <property type="entry name" value="PROTEASE M1 ZINC METALLOPROTEASE"/>
    <property type="match status" value="1"/>
</dbReference>
<proteinExistence type="inferred from homology"/>
<comment type="catalytic activity">
    <reaction evidence="1">
        <text>Release of an N-terminal amino acid, Xaa-|-Yaa- from a peptide, amide or arylamide. Xaa is preferably Ala, but may be most amino acids including Pro (slow action). When a terminal hydrophobic residue is followed by a prolyl residue, the two may be released as an intact Xaa-Pro dipeptide.</text>
        <dbReference type="EC" id="3.4.11.2"/>
    </reaction>
</comment>
<dbReference type="Pfam" id="PF01433">
    <property type="entry name" value="Peptidase_M1"/>
    <property type="match status" value="1"/>
</dbReference>
<comment type="similarity">
    <text evidence="3">Belongs to the peptidase M1 family.</text>
</comment>
<dbReference type="GO" id="GO:0008270">
    <property type="term" value="F:zinc ion binding"/>
    <property type="evidence" value="ECO:0007669"/>
    <property type="project" value="InterPro"/>
</dbReference>
<name>A0A939T840_9ACTN</name>
<dbReference type="RefSeq" id="WP_208260748.1">
    <property type="nucleotide sequence ID" value="NZ_JAGEOJ010000017.1"/>
</dbReference>